<keyword evidence="9" id="KW-0234">DNA repair</keyword>
<keyword evidence="8" id="KW-0238">DNA-binding</keyword>
<evidence type="ECO:0000256" key="6">
    <source>
        <dbReference type="ARBA" id="ARBA00022839"/>
    </source>
</evidence>
<gene>
    <name evidence="17" type="ORF">ACFQ0I_03905</name>
</gene>
<keyword evidence="6" id="KW-0269">Exonuclease</keyword>
<dbReference type="SUPFAM" id="SSF52540">
    <property type="entry name" value="P-loop containing nucleoside triphosphate hydrolases"/>
    <property type="match status" value="1"/>
</dbReference>
<feature type="binding site" evidence="14">
    <location>
        <begin position="12"/>
        <end position="19"/>
    </location>
    <ligand>
        <name>ATP</name>
        <dbReference type="ChEBI" id="CHEBI:30616"/>
    </ligand>
</feature>
<comment type="catalytic activity">
    <reaction evidence="11">
        <text>Couples ATP hydrolysis with the unwinding of duplex DNA by translocating in the 3'-5' direction.</text>
        <dbReference type="EC" id="5.6.2.4"/>
    </reaction>
</comment>
<dbReference type="Pfam" id="PF00580">
    <property type="entry name" value="UvrD-helicase"/>
    <property type="match status" value="1"/>
</dbReference>
<accession>A0ABW3BPB3</accession>
<dbReference type="Gene3D" id="3.40.50.300">
    <property type="entry name" value="P-loop containing nucleotide triphosphate hydrolases"/>
    <property type="match status" value="3"/>
</dbReference>
<dbReference type="InterPro" id="IPR014016">
    <property type="entry name" value="UvrD-like_ATP-bd"/>
</dbReference>
<keyword evidence="5 14" id="KW-0347">Helicase</keyword>
<dbReference type="GO" id="GO:0008854">
    <property type="term" value="F:exodeoxyribonuclease V activity"/>
    <property type="evidence" value="ECO:0007669"/>
    <property type="project" value="UniProtKB-EC"/>
</dbReference>
<organism evidence="17 18">
    <name type="scientific">Mariniflexile aquimaris</name>
    <dbReference type="NCBI Taxonomy" id="881009"/>
    <lineage>
        <taxon>Bacteria</taxon>
        <taxon>Pseudomonadati</taxon>
        <taxon>Bacteroidota</taxon>
        <taxon>Flavobacteriia</taxon>
        <taxon>Flavobacteriales</taxon>
        <taxon>Flavobacteriaceae</taxon>
        <taxon>Mariniflexile</taxon>
    </lineage>
</organism>
<dbReference type="InterPro" id="IPR027417">
    <property type="entry name" value="P-loop_NTPase"/>
</dbReference>
<evidence type="ECO:0000259" key="15">
    <source>
        <dbReference type="PROSITE" id="PS51198"/>
    </source>
</evidence>
<dbReference type="Gene3D" id="1.10.3170.10">
    <property type="entry name" value="Recbcd, chain B, domain 2"/>
    <property type="match status" value="1"/>
</dbReference>
<comment type="catalytic activity">
    <reaction evidence="13">
        <text>ATP + H2O = ADP + phosphate + H(+)</text>
        <dbReference type="Rhea" id="RHEA:13065"/>
        <dbReference type="ChEBI" id="CHEBI:15377"/>
        <dbReference type="ChEBI" id="CHEBI:15378"/>
        <dbReference type="ChEBI" id="CHEBI:30616"/>
        <dbReference type="ChEBI" id="CHEBI:43474"/>
        <dbReference type="ChEBI" id="CHEBI:456216"/>
        <dbReference type="EC" id="5.6.2.4"/>
    </reaction>
</comment>
<keyword evidence="2 14" id="KW-0547">Nucleotide-binding</keyword>
<dbReference type="Gene3D" id="3.90.320.10">
    <property type="match status" value="1"/>
</dbReference>
<dbReference type="Pfam" id="PF12705">
    <property type="entry name" value="PDDEXK_1"/>
    <property type="match status" value="1"/>
</dbReference>
<dbReference type="EMBL" id="JBHTIB010000002">
    <property type="protein sequence ID" value="MFD0834895.1"/>
    <property type="molecule type" value="Genomic_DNA"/>
</dbReference>
<evidence type="ECO:0000256" key="5">
    <source>
        <dbReference type="ARBA" id="ARBA00022806"/>
    </source>
</evidence>
<evidence type="ECO:0000313" key="17">
    <source>
        <dbReference type="EMBL" id="MFD0834895.1"/>
    </source>
</evidence>
<evidence type="ECO:0000256" key="4">
    <source>
        <dbReference type="ARBA" id="ARBA00022801"/>
    </source>
</evidence>
<dbReference type="RefSeq" id="WP_379939529.1">
    <property type="nucleotide sequence ID" value="NZ_JBHTIB010000002.1"/>
</dbReference>
<dbReference type="InterPro" id="IPR000212">
    <property type="entry name" value="DNA_helicase_UvrD/REP"/>
</dbReference>
<evidence type="ECO:0000256" key="11">
    <source>
        <dbReference type="ARBA" id="ARBA00034617"/>
    </source>
</evidence>
<keyword evidence="1" id="KW-0540">Nuclease</keyword>
<proteinExistence type="predicted"/>
<protein>
    <recommendedName>
        <fullName evidence="12">DNA 3'-5' helicase</fullName>
        <ecNumber evidence="12">5.6.2.4</ecNumber>
    </recommendedName>
</protein>
<evidence type="ECO:0000256" key="10">
    <source>
        <dbReference type="ARBA" id="ARBA00023235"/>
    </source>
</evidence>
<name>A0ABW3BPB3_9FLAO</name>
<evidence type="ECO:0000259" key="16">
    <source>
        <dbReference type="PROSITE" id="PS51217"/>
    </source>
</evidence>
<feature type="domain" description="UvrD-like helicase ATP-binding" evidence="15">
    <location>
        <begin position="1"/>
        <end position="465"/>
    </location>
</feature>
<dbReference type="EC" id="5.6.2.4" evidence="12"/>
<keyword evidence="7 14" id="KW-0067">ATP-binding</keyword>
<dbReference type="InterPro" id="IPR014017">
    <property type="entry name" value="DNA_helicase_UvrD-like_C"/>
</dbReference>
<dbReference type="Proteomes" id="UP001597011">
    <property type="component" value="Unassembled WGS sequence"/>
</dbReference>
<keyword evidence="4 14" id="KW-0378">Hydrolase</keyword>
<dbReference type="PANTHER" id="PTHR11070:SF67">
    <property type="entry name" value="DNA 3'-5' HELICASE"/>
    <property type="match status" value="1"/>
</dbReference>
<evidence type="ECO:0000256" key="8">
    <source>
        <dbReference type="ARBA" id="ARBA00023125"/>
    </source>
</evidence>
<comment type="caution">
    <text evidence="17">The sequence shown here is derived from an EMBL/GenBank/DDBJ whole genome shotgun (WGS) entry which is preliminary data.</text>
</comment>
<dbReference type="PROSITE" id="PS51198">
    <property type="entry name" value="UVRD_HELICASE_ATP_BIND"/>
    <property type="match status" value="1"/>
</dbReference>
<evidence type="ECO:0000313" key="18">
    <source>
        <dbReference type="Proteomes" id="UP001597011"/>
    </source>
</evidence>
<dbReference type="PANTHER" id="PTHR11070">
    <property type="entry name" value="UVRD / RECB / PCRA DNA HELICASE FAMILY MEMBER"/>
    <property type="match status" value="1"/>
</dbReference>
<evidence type="ECO:0000256" key="7">
    <source>
        <dbReference type="ARBA" id="ARBA00022840"/>
    </source>
</evidence>
<keyword evidence="10" id="KW-0413">Isomerase</keyword>
<evidence type="ECO:0000256" key="14">
    <source>
        <dbReference type="PROSITE-ProRule" id="PRU00560"/>
    </source>
</evidence>
<evidence type="ECO:0000256" key="1">
    <source>
        <dbReference type="ARBA" id="ARBA00022722"/>
    </source>
</evidence>
<evidence type="ECO:0000256" key="3">
    <source>
        <dbReference type="ARBA" id="ARBA00022763"/>
    </source>
</evidence>
<dbReference type="InterPro" id="IPR038726">
    <property type="entry name" value="PDDEXK_AddAB-type"/>
</dbReference>
<dbReference type="Pfam" id="PF13361">
    <property type="entry name" value="UvrD_C"/>
    <property type="match status" value="2"/>
</dbReference>
<keyword evidence="18" id="KW-1185">Reference proteome</keyword>
<evidence type="ECO:0000256" key="12">
    <source>
        <dbReference type="ARBA" id="ARBA00034808"/>
    </source>
</evidence>
<dbReference type="PROSITE" id="PS51217">
    <property type="entry name" value="UVRD_HELICASE_CTER"/>
    <property type="match status" value="1"/>
</dbReference>
<evidence type="ECO:0000256" key="9">
    <source>
        <dbReference type="ARBA" id="ARBA00023204"/>
    </source>
</evidence>
<feature type="domain" description="UvrD-like helicase C-terminal" evidence="16">
    <location>
        <begin position="466"/>
        <end position="729"/>
    </location>
</feature>
<reference evidence="18" key="1">
    <citation type="journal article" date="2019" name="Int. J. Syst. Evol. Microbiol.">
        <title>The Global Catalogue of Microorganisms (GCM) 10K type strain sequencing project: providing services to taxonomists for standard genome sequencing and annotation.</title>
        <authorList>
            <consortium name="The Broad Institute Genomics Platform"/>
            <consortium name="The Broad Institute Genome Sequencing Center for Infectious Disease"/>
            <person name="Wu L."/>
            <person name="Ma J."/>
        </authorList>
    </citation>
    <scope>NUCLEOTIDE SEQUENCE [LARGE SCALE GENOMIC DNA]</scope>
    <source>
        <strain evidence="18">CCUG 60529</strain>
    </source>
</reference>
<evidence type="ECO:0000256" key="13">
    <source>
        <dbReference type="ARBA" id="ARBA00048988"/>
    </source>
</evidence>
<keyword evidence="3" id="KW-0227">DNA damage</keyword>
<dbReference type="InterPro" id="IPR011604">
    <property type="entry name" value="PDDEXK-like_dom_sf"/>
</dbReference>
<sequence length="1043" mass="119337">MPQNPSFTIYNASAGSGKTFTLVKEYLKILFLSNNQDQFKRILAITFTNKAVAEMKDRIIATLKQFSNKDILENPNSIFNAICEETQTKPHVLHEKSKTLLNTILHNYAAFDISTIDGFTHKIIRTFAYDLKLPLNFEVELDQDALLNEAVDSLISKAGTDTALTKILVDFAIEKADDDKSWDVSFDFNKIAKLLVNENDIPFIETLKDKTLEDFNALKTQLKKDISTLETTIIETAQSVLNLITEAGLEHGDFSGGYLPKHFNNLANNTFDVNFEAGWQQDIECKTLYPKRVSKEIASTIEQIQPQLATAFNETKKAVFHHKFIKAFYKNITPLSVLNAINNELKLLKEEQNKMLISEFNSIISNEIKNQPTPFIYERIGEKFKHYFIDEFQDTSVLQWENLIPLLSNSLSAETGSAMLVGDAKQAIYRWRGGKAEQFIGLFNDDNPFQIEKGVKNLPTNYRSFKEIVAFNNSFFKYLSNEVFTKKEYQTLYETAHQNSFLEDTGYVELLFLDVDKEDDRDEIFSETILKTIQNCQENGFKLQDICVLVRKKKEGVSVANYLSQHHIPIVSSETLLLNNSPVVVFVNNLMALLIQPKNSEIKIKVLSYLTGLFKIENKHDFYTAHLKLNLPQLFKSFEAFHVYIDAANLLQLPLFDLAEAIVRSFNLVKTSNAYIQFYLDVVLDFSQKKGSDISGFLDYFDKKKDTLSIVSPKGQNAVQIMTIHKSKGLEFPVVIFPYADLDIYRELEPKEWFPINKDIYNGFSHTLLNFNKDFEYFGDSGLEIFNNHKAEQELDNINLLYVTLTRAIEQLYIISTKEISSSGDGNSKKYSGLFINFLQHLSVWNATESKYTFGNATKTSRSEPTSTENAIQPEFISTAKETHNIRVVTKSGLLWDTSQKEAIEKGNILHYIMSKIITKDDVDFVMNDLINEATITTQQAETLKHQVLELVNHSQLATFFNTTETVYNERDIITKEGIILRPDRIVVNSNNEAVIIDYKTGTEDKKHAQQLQLYQDVLEDMKISVKKKILVYINNDISVKEV</sequence>
<evidence type="ECO:0000256" key="2">
    <source>
        <dbReference type="ARBA" id="ARBA00022741"/>
    </source>
</evidence>